<proteinExistence type="predicted"/>
<name>A0A6S7GMV2_PARCT</name>
<accession>A0A6S7GMV2</accession>
<sequence>MVARYLWLRVNQIHPVGVYEGEWVTMAPVLMRNDWTTLTNAHRECVDQFGELLCYKPLLTWYDWSRLLIVARNKVCFATLQSQDEAPLVTFDYQWEDNSARMCINPGDDEQLRACMRMMGGKYACVDNLLDYIVLLE</sequence>
<comment type="caution">
    <text evidence="1">The sequence shown here is derived from an EMBL/GenBank/DDBJ whole genome shotgun (WGS) entry which is preliminary data.</text>
</comment>
<dbReference type="AlphaFoldDB" id="A0A6S7GMV2"/>
<reference evidence="1" key="1">
    <citation type="submission" date="2020-04" db="EMBL/GenBank/DDBJ databases">
        <authorList>
            <person name="Alioto T."/>
            <person name="Alioto T."/>
            <person name="Gomez Garrido J."/>
        </authorList>
    </citation>
    <scope>NUCLEOTIDE SEQUENCE</scope>
    <source>
        <strain evidence="1">A484AB</strain>
    </source>
</reference>
<keyword evidence="2" id="KW-1185">Reference proteome</keyword>
<organism evidence="1 2">
    <name type="scientific">Paramuricea clavata</name>
    <name type="common">Red gorgonian</name>
    <name type="synonym">Violescent sea-whip</name>
    <dbReference type="NCBI Taxonomy" id="317549"/>
    <lineage>
        <taxon>Eukaryota</taxon>
        <taxon>Metazoa</taxon>
        <taxon>Cnidaria</taxon>
        <taxon>Anthozoa</taxon>
        <taxon>Octocorallia</taxon>
        <taxon>Malacalcyonacea</taxon>
        <taxon>Plexauridae</taxon>
        <taxon>Paramuricea</taxon>
    </lineage>
</organism>
<evidence type="ECO:0000313" key="2">
    <source>
        <dbReference type="Proteomes" id="UP001152795"/>
    </source>
</evidence>
<dbReference type="Proteomes" id="UP001152795">
    <property type="component" value="Unassembled WGS sequence"/>
</dbReference>
<gene>
    <name evidence="1" type="ORF">PACLA_8A072643</name>
</gene>
<evidence type="ECO:0000313" key="1">
    <source>
        <dbReference type="EMBL" id="CAB3993358.1"/>
    </source>
</evidence>
<protein>
    <submittedName>
        <fullName evidence="1">Uncharacterized protein</fullName>
    </submittedName>
</protein>
<dbReference type="EMBL" id="CACRXK020002244">
    <property type="protein sequence ID" value="CAB3993358.1"/>
    <property type="molecule type" value="Genomic_DNA"/>
</dbReference>